<sequence length="63" mass="6618">MKKGSNVVIVLVVIVLIAGLGYWYMQRNKAQETGTLPEEGVPADSGLPVTDAEVPIVDAPVAP</sequence>
<proteinExistence type="predicted"/>
<evidence type="ECO:0000256" key="1">
    <source>
        <dbReference type="SAM" id="MobiDB-lite"/>
    </source>
</evidence>
<gene>
    <name evidence="3" type="ORF">A3A21_02345</name>
</gene>
<dbReference type="AlphaFoldDB" id="A0A1F6BS71"/>
<evidence type="ECO:0000313" key="4">
    <source>
        <dbReference type="Proteomes" id="UP000176996"/>
    </source>
</evidence>
<evidence type="ECO:0000313" key="3">
    <source>
        <dbReference type="EMBL" id="OGG39770.1"/>
    </source>
</evidence>
<feature type="region of interest" description="Disordered" evidence="1">
    <location>
        <begin position="35"/>
        <end position="63"/>
    </location>
</feature>
<feature type="transmembrane region" description="Helical" evidence="2">
    <location>
        <begin position="7"/>
        <end position="25"/>
    </location>
</feature>
<dbReference type="Proteomes" id="UP000176996">
    <property type="component" value="Unassembled WGS sequence"/>
</dbReference>
<name>A0A1F6BS71_9BACT</name>
<keyword evidence="2" id="KW-0812">Transmembrane</keyword>
<evidence type="ECO:0000256" key="2">
    <source>
        <dbReference type="SAM" id="Phobius"/>
    </source>
</evidence>
<keyword evidence="2" id="KW-1133">Transmembrane helix</keyword>
<organism evidence="3 4">
    <name type="scientific">Candidatus Jorgensenbacteria bacterium RIFCSPLOWO2_01_FULL_45_25b</name>
    <dbReference type="NCBI Taxonomy" id="1798471"/>
    <lineage>
        <taxon>Bacteria</taxon>
        <taxon>Candidatus Joergenseniibacteriota</taxon>
    </lineage>
</organism>
<dbReference type="STRING" id="1798471.A3A21_02345"/>
<comment type="caution">
    <text evidence="3">The sequence shown here is derived from an EMBL/GenBank/DDBJ whole genome shotgun (WGS) entry which is preliminary data.</text>
</comment>
<accession>A0A1F6BS71</accession>
<protein>
    <submittedName>
        <fullName evidence="3">Uncharacterized protein</fullName>
    </submittedName>
</protein>
<dbReference type="EMBL" id="MFKK01000035">
    <property type="protein sequence ID" value="OGG39770.1"/>
    <property type="molecule type" value="Genomic_DNA"/>
</dbReference>
<reference evidence="3 4" key="1">
    <citation type="journal article" date="2016" name="Nat. Commun.">
        <title>Thousands of microbial genomes shed light on interconnected biogeochemical processes in an aquifer system.</title>
        <authorList>
            <person name="Anantharaman K."/>
            <person name="Brown C.T."/>
            <person name="Hug L.A."/>
            <person name="Sharon I."/>
            <person name="Castelle C.J."/>
            <person name="Probst A.J."/>
            <person name="Thomas B.C."/>
            <person name="Singh A."/>
            <person name="Wilkins M.J."/>
            <person name="Karaoz U."/>
            <person name="Brodie E.L."/>
            <person name="Williams K.H."/>
            <person name="Hubbard S.S."/>
            <person name="Banfield J.F."/>
        </authorList>
    </citation>
    <scope>NUCLEOTIDE SEQUENCE [LARGE SCALE GENOMIC DNA]</scope>
</reference>
<keyword evidence="2" id="KW-0472">Membrane</keyword>